<evidence type="ECO:0000313" key="1">
    <source>
        <dbReference type="EMBL" id="EJF84365.1"/>
    </source>
</evidence>
<organism evidence="1 2">
    <name type="scientific">Bartonella rattimassiliensis 15908</name>
    <dbReference type="NCBI Taxonomy" id="1094556"/>
    <lineage>
        <taxon>Bacteria</taxon>
        <taxon>Pseudomonadati</taxon>
        <taxon>Pseudomonadota</taxon>
        <taxon>Alphaproteobacteria</taxon>
        <taxon>Hyphomicrobiales</taxon>
        <taxon>Bartonellaceae</taxon>
        <taxon>Bartonella</taxon>
    </lineage>
</organism>
<dbReference type="AlphaFoldDB" id="J1JJI7"/>
<accession>J1JJI7</accession>
<gene>
    <name evidence="1" type="ORF">MCY_01165</name>
</gene>
<evidence type="ECO:0000313" key="2">
    <source>
        <dbReference type="Proteomes" id="UP000001077"/>
    </source>
</evidence>
<proteinExistence type="predicted"/>
<dbReference type="HOGENOM" id="CLU_206797_0_0_5"/>
<reference evidence="1 2" key="1">
    <citation type="submission" date="2012-03" db="EMBL/GenBank/DDBJ databases">
        <title>The Genome Sequence of Bartonella rattimassiliensis 15908.</title>
        <authorList>
            <consortium name="The Broad Institute Genome Sequencing Platform"/>
            <consortium name="The Broad Institute Genome Sequencing Center for Infectious Disease"/>
            <person name="Feldgarden M."/>
            <person name="Kirby J."/>
            <person name="Kosoy M."/>
            <person name="Birtles R."/>
            <person name="Probert W.S."/>
            <person name="Chiaraviglio L."/>
            <person name="Young S.K."/>
            <person name="Zeng Q."/>
            <person name="Gargeya S."/>
            <person name="Fitzgerald M."/>
            <person name="Haas B."/>
            <person name="Abouelleil A."/>
            <person name="Alvarado L."/>
            <person name="Arachchi H.M."/>
            <person name="Berlin A."/>
            <person name="Chapman S.B."/>
            <person name="Gearin G."/>
            <person name="Goldberg J."/>
            <person name="Griggs A."/>
            <person name="Gujja S."/>
            <person name="Hansen M."/>
            <person name="Heiman D."/>
            <person name="Howarth C."/>
            <person name="Larimer J."/>
            <person name="Lui A."/>
            <person name="MacDonald P.J.P."/>
            <person name="McCowen C."/>
            <person name="Montmayeur A."/>
            <person name="Murphy C."/>
            <person name="Neiman D."/>
            <person name="Pearson M."/>
            <person name="Priest M."/>
            <person name="Roberts A."/>
            <person name="Saif S."/>
            <person name="Shea T."/>
            <person name="Sisk P."/>
            <person name="Stolte C."/>
            <person name="Sykes S."/>
            <person name="Wortman J."/>
            <person name="Nusbaum C."/>
            <person name="Birren B."/>
        </authorList>
    </citation>
    <scope>NUCLEOTIDE SEQUENCE [LARGE SCALE GENOMIC DNA]</scope>
    <source>
        <strain evidence="1 2">15908</strain>
    </source>
</reference>
<dbReference type="STRING" id="1094556.MCY_01165"/>
<feature type="non-terminal residue" evidence="1">
    <location>
        <position position="65"/>
    </location>
</feature>
<sequence>MTRQYILVRTGGPIPVKQDVYRHRRTLSHLVSVIQDEIDDITDEYVSQIQESIFSAIRFCERESF</sequence>
<dbReference type="Proteomes" id="UP000001077">
    <property type="component" value="Unassembled WGS sequence"/>
</dbReference>
<dbReference type="eggNOG" id="ENOG5033HID">
    <property type="taxonomic scope" value="Bacteria"/>
</dbReference>
<keyword evidence="2" id="KW-1185">Reference proteome</keyword>
<comment type="caution">
    <text evidence="1">The sequence shown here is derived from an EMBL/GenBank/DDBJ whole genome shotgun (WGS) entry which is preliminary data.</text>
</comment>
<name>J1JJI7_9HYPH</name>
<dbReference type="EMBL" id="AILY01000036">
    <property type="protein sequence ID" value="EJF84365.1"/>
    <property type="molecule type" value="Genomic_DNA"/>
</dbReference>
<protein>
    <submittedName>
        <fullName evidence="1">Uncharacterized protein</fullName>
    </submittedName>
</protein>